<keyword evidence="7" id="KW-1185">Reference proteome</keyword>
<evidence type="ECO:0000256" key="1">
    <source>
        <dbReference type="ARBA" id="ARBA00022574"/>
    </source>
</evidence>
<feature type="compositionally biased region" description="Low complexity" evidence="4">
    <location>
        <begin position="343"/>
        <end position="354"/>
    </location>
</feature>
<reference evidence="6 7" key="1">
    <citation type="journal article" date="2011" name="Genome Res.">
        <title>Phylogeny-wide analysis of social amoeba genomes highlights ancient origins for complex intercellular communication.</title>
        <authorList>
            <person name="Heidel A.J."/>
            <person name="Lawal H.M."/>
            <person name="Felder M."/>
            <person name="Schilde C."/>
            <person name="Helps N.R."/>
            <person name="Tunggal B."/>
            <person name="Rivero F."/>
            <person name="John U."/>
            <person name="Schleicher M."/>
            <person name="Eichinger L."/>
            <person name="Platzer M."/>
            <person name="Noegel A.A."/>
            <person name="Schaap P."/>
            <person name="Gloeckner G."/>
        </authorList>
    </citation>
    <scope>NUCLEOTIDE SEQUENCE [LARGE SCALE GENOMIC DNA]</scope>
    <source>
        <strain evidence="7">ATCC 26659 / Pp 5 / PN500</strain>
    </source>
</reference>
<keyword evidence="2" id="KW-0677">Repeat</keyword>
<dbReference type="PROSITE" id="PS00678">
    <property type="entry name" value="WD_REPEATS_1"/>
    <property type="match status" value="2"/>
</dbReference>
<dbReference type="InterPro" id="IPR011009">
    <property type="entry name" value="Kinase-like_dom_sf"/>
</dbReference>
<dbReference type="GO" id="GO:0004674">
    <property type="term" value="F:protein serine/threonine kinase activity"/>
    <property type="evidence" value="ECO:0007669"/>
    <property type="project" value="TreeGrafter"/>
</dbReference>
<dbReference type="STRING" id="670386.D3BKP0"/>
<dbReference type="InterPro" id="IPR000719">
    <property type="entry name" value="Prot_kinase_dom"/>
</dbReference>
<organism evidence="6 7">
    <name type="scientific">Heterostelium pallidum (strain ATCC 26659 / Pp 5 / PN500)</name>
    <name type="common">Cellular slime mold</name>
    <name type="synonym">Polysphondylium pallidum</name>
    <dbReference type="NCBI Taxonomy" id="670386"/>
    <lineage>
        <taxon>Eukaryota</taxon>
        <taxon>Amoebozoa</taxon>
        <taxon>Evosea</taxon>
        <taxon>Eumycetozoa</taxon>
        <taxon>Dictyostelia</taxon>
        <taxon>Acytosteliales</taxon>
        <taxon>Acytosteliaceae</taxon>
        <taxon>Heterostelium</taxon>
    </lineage>
</organism>
<dbReference type="PROSITE" id="PS50082">
    <property type="entry name" value="WD_REPEATS_2"/>
    <property type="match status" value="2"/>
</dbReference>
<evidence type="ECO:0000313" key="6">
    <source>
        <dbReference type="EMBL" id="EFA78470.1"/>
    </source>
</evidence>
<dbReference type="InterPro" id="IPR019775">
    <property type="entry name" value="WD40_repeat_CS"/>
</dbReference>
<dbReference type="SUPFAM" id="SSF50978">
    <property type="entry name" value="WD40 repeat-like"/>
    <property type="match status" value="1"/>
</dbReference>
<feature type="repeat" description="WD" evidence="3">
    <location>
        <begin position="197"/>
        <end position="238"/>
    </location>
</feature>
<dbReference type="GO" id="GO:0005524">
    <property type="term" value="F:ATP binding"/>
    <property type="evidence" value="ECO:0007669"/>
    <property type="project" value="InterPro"/>
</dbReference>
<dbReference type="GeneID" id="31364597"/>
<dbReference type="InterPro" id="IPR036322">
    <property type="entry name" value="WD40_repeat_dom_sf"/>
</dbReference>
<keyword evidence="1 3" id="KW-0853">WD repeat</keyword>
<dbReference type="Pfam" id="PF00400">
    <property type="entry name" value="WD40"/>
    <property type="match status" value="2"/>
</dbReference>
<dbReference type="SMART" id="SM00320">
    <property type="entry name" value="WD40"/>
    <property type="match status" value="4"/>
</dbReference>
<dbReference type="Pfam" id="PF00069">
    <property type="entry name" value="Pkinase"/>
    <property type="match status" value="1"/>
</dbReference>
<feature type="repeat" description="WD" evidence="3">
    <location>
        <begin position="103"/>
        <end position="143"/>
    </location>
</feature>
<feature type="region of interest" description="Disordered" evidence="4">
    <location>
        <begin position="848"/>
        <end position="946"/>
    </location>
</feature>
<dbReference type="OMA" id="SIYVIME"/>
<dbReference type="PANTHER" id="PTHR44167:SF24">
    <property type="entry name" value="SERINE_THREONINE-PROTEIN KINASE CHK2"/>
    <property type="match status" value="1"/>
</dbReference>
<dbReference type="Proteomes" id="UP000001396">
    <property type="component" value="Unassembled WGS sequence"/>
</dbReference>
<feature type="domain" description="Protein kinase" evidence="5">
    <location>
        <begin position="511"/>
        <end position="846"/>
    </location>
</feature>
<feature type="region of interest" description="Disordered" evidence="4">
    <location>
        <begin position="336"/>
        <end position="371"/>
    </location>
</feature>
<dbReference type="PROSITE" id="PS50011">
    <property type="entry name" value="PROTEIN_KINASE_DOM"/>
    <property type="match status" value="1"/>
</dbReference>
<gene>
    <name evidence="6" type="ORF">PPL_09122</name>
</gene>
<dbReference type="Gene3D" id="2.130.10.10">
    <property type="entry name" value="YVTN repeat-like/Quinoprotein amine dehydrogenase"/>
    <property type="match status" value="1"/>
</dbReference>
<dbReference type="AlphaFoldDB" id="D3BKP0"/>
<dbReference type="EMBL" id="ADBJ01000038">
    <property type="protein sequence ID" value="EFA78470.1"/>
    <property type="molecule type" value="Genomic_DNA"/>
</dbReference>
<dbReference type="GO" id="GO:0005634">
    <property type="term" value="C:nucleus"/>
    <property type="evidence" value="ECO:0007669"/>
    <property type="project" value="TreeGrafter"/>
</dbReference>
<dbReference type="InterPro" id="IPR001680">
    <property type="entry name" value="WD40_rpt"/>
</dbReference>
<dbReference type="SUPFAM" id="SSF56112">
    <property type="entry name" value="Protein kinase-like (PK-like)"/>
    <property type="match status" value="1"/>
</dbReference>
<dbReference type="GO" id="GO:0044773">
    <property type="term" value="P:mitotic DNA damage checkpoint signaling"/>
    <property type="evidence" value="ECO:0007669"/>
    <property type="project" value="TreeGrafter"/>
</dbReference>
<name>D3BKP0_HETP5</name>
<dbReference type="Gene3D" id="1.10.510.10">
    <property type="entry name" value="Transferase(Phosphotransferase) domain 1"/>
    <property type="match status" value="1"/>
</dbReference>
<evidence type="ECO:0000256" key="4">
    <source>
        <dbReference type="SAM" id="MobiDB-lite"/>
    </source>
</evidence>
<protein>
    <recommendedName>
        <fullName evidence="5">Protein kinase domain-containing protein</fullName>
    </recommendedName>
</protein>
<dbReference type="InParanoid" id="D3BKP0"/>
<feature type="compositionally biased region" description="Low complexity" evidence="4">
    <location>
        <begin position="848"/>
        <end position="906"/>
    </location>
</feature>
<comment type="caution">
    <text evidence="6">The sequence shown here is derived from an EMBL/GenBank/DDBJ whole genome shotgun (WGS) entry which is preliminary data.</text>
</comment>
<proteinExistence type="predicted"/>
<dbReference type="PANTHER" id="PTHR44167">
    <property type="entry name" value="OVARIAN-SPECIFIC SERINE/THREONINE-PROTEIN KINASE LOK-RELATED"/>
    <property type="match status" value="1"/>
</dbReference>
<evidence type="ECO:0000259" key="5">
    <source>
        <dbReference type="PROSITE" id="PS50011"/>
    </source>
</evidence>
<dbReference type="InterPro" id="IPR015943">
    <property type="entry name" value="WD40/YVTN_repeat-like_dom_sf"/>
</dbReference>
<evidence type="ECO:0000313" key="7">
    <source>
        <dbReference type="Proteomes" id="UP000001396"/>
    </source>
</evidence>
<sequence length="1034" mass="115328">MGNTPSQEAFKVNGRPLAAYYDHEKVGTTVVTRTSFLYYNDKTHQLVNTVQSKKPISYVTYNFDLDLLITGEDDFVIRIYKASDGSFIESLPPSGCTIQELNSLAHNDHVKVILFIDDKHLLSGSTDGSIRTWNLETGEMTSVYVVSAPGRSVITDGAVTGVTALVYDEKNHLVIAGCADGIIRKFSVETRAVVGTFEGHNRGAILNLVLTNNGHLISSSMDETIRVWNVETTELVCGSYFFAQAFHYDSHRDILFGASDNGTVAVIKIENDPSDQSKYSLKKLSVLDFKLPALLNLYYNTYADCLTVTSIESNIGFLQNVTAIPHQNINVKRVRGRTSSIKNNQQNHQQNQQDNDNDNGDSDSEEDLIDNDPLSSEQLETILKQLAEIESNPSLIKHWSIDTLTNDRLSKLSQLGSDLFLEDDEISQIRLKKYNDGINELQMTRSELEEEFSGSVRSLLGSRAMLSALHVDTARMSKEMKLSQQRQELMDRHRRELEEFQQYYDREMEQFEQQQPMQSNRAAKQFLQRTAAYAQAQNDLELALNEHISTSFPVIASKYHIGGIISESATNVFGGFDAHSLKSVAIKLMPPGITLAAQHQHRHLTRVIETTSSPQASYIVMESCRMDLSELVTEFENHLLPIDMVKTIMYQLLDVLSYLHSNKMVKRDLTPSAVMVGDDNKVRITHLGLMKALTGQFDNEVTVEEGVLYGAPELFLRVITTESDMWAAGCLLVYLLQNEEERLRPLFDAHDVNSMIASTVRVIGRPTHTDVESMIRQCTSIDQAGRELLNSAINQPVPLEDTIDILKKHISRTDIDNDAFNLIQKLLTFVPQNRISAQQALSHRFFTNNKSISNNNNSNNNNTTTTTTTTTTSTTSNNQQQKQTSTITTPTQTPTSTTTTTTTTSTPIIQQEEVENEVVVGSTPVLKPTNNNDGVSPDTKITPPPPNTVSLEDVSNVEVVAAAAVSDDTVADTDAVSDVNTDTQVEENNKEDDDDEVTKAIEQLSATEESEEQALLFVYKKYYISVAYIDDNDS</sequence>
<evidence type="ECO:0000256" key="2">
    <source>
        <dbReference type="ARBA" id="ARBA00022737"/>
    </source>
</evidence>
<dbReference type="PROSITE" id="PS50294">
    <property type="entry name" value="WD_REPEATS_REGION"/>
    <property type="match status" value="1"/>
</dbReference>
<dbReference type="RefSeq" id="XP_020430594.1">
    <property type="nucleotide sequence ID" value="XM_020579919.1"/>
</dbReference>
<dbReference type="FunCoup" id="D3BKP0">
    <property type="interactions" value="26"/>
</dbReference>
<accession>D3BKP0</accession>
<feature type="compositionally biased region" description="Acidic residues" evidence="4">
    <location>
        <begin position="355"/>
        <end position="370"/>
    </location>
</feature>
<evidence type="ECO:0000256" key="3">
    <source>
        <dbReference type="PROSITE-ProRule" id="PRU00221"/>
    </source>
</evidence>